<evidence type="ECO:0000259" key="1">
    <source>
        <dbReference type="PROSITE" id="PS50056"/>
    </source>
</evidence>
<dbReference type="PROSITE" id="PS50056">
    <property type="entry name" value="TYR_PHOSPHATASE_2"/>
    <property type="match status" value="1"/>
</dbReference>
<evidence type="ECO:0000313" key="3">
    <source>
        <dbReference type="Proteomes" id="UP001195903"/>
    </source>
</evidence>
<dbReference type="SUPFAM" id="SSF52799">
    <property type="entry name" value="(Phosphotyrosine protein) phosphatases II"/>
    <property type="match status" value="1"/>
</dbReference>
<dbReference type="Pfam" id="PF22785">
    <property type="entry name" value="Tc-R-P"/>
    <property type="match status" value="1"/>
</dbReference>
<dbReference type="PANTHER" id="PTHR23339">
    <property type="entry name" value="TYROSINE SPECIFIC PROTEIN PHOSPHATASE AND DUAL SPECIFICITY PROTEIN PHOSPHATASE"/>
    <property type="match status" value="1"/>
</dbReference>
<feature type="domain" description="Tyrosine specific protein phosphatases" evidence="1">
    <location>
        <begin position="92"/>
        <end position="144"/>
    </location>
</feature>
<evidence type="ECO:0000313" key="2">
    <source>
        <dbReference type="EMBL" id="MBT1446286.1"/>
    </source>
</evidence>
<protein>
    <submittedName>
        <fullName evidence="2">Dual specificity protein phosphatase family protein</fullName>
    </submittedName>
</protein>
<dbReference type="InterPro" id="IPR029021">
    <property type="entry name" value="Prot-tyrosine_phosphatase-like"/>
</dbReference>
<dbReference type="InterPro" id="IPR016130">
    <property type="entry name" value="Tyr_Pase_AS"/>
</dbReference>
<reference evidence="2 3" key="1">
    <citation type="submission" date="2021-05" db="EMBL/GenBank/DDBJ databases">
        <title>Shewanella sp. JM162201.</title>
        <authorList>
            <person name="Xu S."/>
            <person name="Li A."/>
        </authorList>
    </citation>
    <scope>NUCLEOTIDE SEQUENCE [LARGE SCALE GENOMIC DNA]</scope>
    <source>
        <strain evidence="2 3">JM162201</strain>
    </source>
</reference>
<dbReference type="InterPro" id="IPR000387">
    <property type="entry name" value="Tyr_Pase_dom"/>
</dbReference>
<comment type="caution">
    <text evidence="2">The sequence shown here is derived from an EMBL/GenBank/DDBJ whole genome shotgun (WGS) entry which is preliminary data.</text>
</comment>
<dbReference type="PROSITE" id="PS00383">
    <property type="entry name" value="TYR_PHOSPHATASE_1"/>
    <property type="match status" value="1"/>
</dbReference>
<dbReference type="Proteomes" id="UP001195903">
    <property type="component" value="Unassembled WGS sequence"/>
</dbReference>
<dbReference type="InterPro" id="IPR003595">
    <property type="entry name" value="Tyr_Pase_cat"/>
</dbReference>
<dbReference type="RefSeq" id="WP_214508488.1">
    <property type="nucleotide sequence ID" value="NZ_JAHEPS010000010.1"/>
</dbReference>
<dbReference type="SMART" id="SM00404">
    <property type="entry name" value="PTPc_motif"/>
    <property type="match status" value="1"/>
</dbReference>
<dbReference type="EMBL" id="JAHEPS010000010">
    <property type="protein sequence ID" value="MBT1446286.1"/>
    <property type="molecule type" value="Genomic_DNA"/>
</dbReference>
<organism evidence="2 3">
    <name type="scientific">Shewanella jiangmenensis</name>
    <dbReference type="NCBI Taxonomy" id="2837387"/>
    <lineage>
        <taxon>Bacteria</taxon>
        <taxon>Pseudomonadati</taxon>
        <taxon>Pseudomonadota</taxon>
        <taxon>Gammaproteobacteria</taxon>
        <taxon>Alteromonadales</taxon>
        <taxon>Shewanellaceae</taxon>
        <taxon>Shewanella</taxon>
    </lineage>
</organism>
<sequence>MKHLYWMVDGVLAGRCGPCSEPWDLAQLKQSGIGAVVSLCEVAGDLSVFADAGLEHLYLPMARNVPPTDADLQIAADIMQRSLGWIAERELRGVPVLVHCSLGNDRTGLLLASYLMMQGAAPVHAVSQVRSYRDAAFTAEGWDQFVYDVLYSIQS</sequence>
<gene>
    <name evidence="2" type="ORF">KJI95_17470</name>
</gene>
<dbReference type="InterPro" id="IPR050561">
    <property type="entry name" value="PTP"/>
</dbReference>
<dbReference type="Gene3D" id="3.90.190.10">
    <property type="entry name" value="Protein tyrosine phosphatase superfamily"/>
    <property type="match status" value="1"/>
</dbReference>
<name>A0ABS5V781_9GAMM</name>
<proteinExistence type="predicted"/>
<keyword evidence="3" id="KW-1185">Reference proteome</keyword>
<accession>A0ABS5V781</accession>